<feature type="region of interest" description="Disordered" evidence="1">
    <location>
        <begin position="152"/>
        <end position="195"/>
    </location>
</feature>
<reference evidence="2 3" key="1">
    <citation type="journal article" date="2011" name="Proc. Natl. Acad. Sci. U.S.A.">
        <title>Niche of harmful alga Aureococcus anophagefferens revealed through ecogenomics.</title>
        <authorList>
            <person name="Gobler C.J."/>
            <person name="Berry D.L."/>
            <person name="Dyhrman S.T."/>
            <person name="Wilhelm S.W."/>
            <person name="Salamov A."/>
            <person name="Lobanov A.V."/>
            <person name="Zhang Y."/>
            <person name="Collier J.L."/>
            <person name="Wurch L.L."/>
            <person name="Kustka A.B."/>
            <person name="Dill B.D."/>
            <person name="Shah M."/>
            <person name="VerBerkmoes N.C."/>
            <person name="Kuo A."/>
            <person name="Terry A."/>
            <person name="Pangilinan J."/>
            <person name="Lindquist E.A."/>
            <person name="Lucas S."/>
            <person name="Paulsen I.T."/>
            <person name="Hattenrath-Lehmann T.K."/>
            <person name="Talmage S.C."/>
            <person name="Walker E.A."/>
            <person name="Koch F."/>
            <person name="Burson A.M."/>
            <person name="Marcoval M.A."/>
            <person name="Tang Y.Z."/>
            <person name="Lecleir G.R."/>
            <person name="Coyne K.J."/>
            <person name="Berg G.M."/>
            <person name="Bertrand E.M."/>
            <person name="Saito M.A."/>
            <person name="Gladyshev V.N."/>
            <person name="Grigoriev I.V."/>
        </authorList>
    </citation>
    <scope>NUCLEOTIDE SEQUENCE [LARGE SCALE GENOMIC DNA]</scope>
    <source>
        <strain evidence="3">CCMP 1984</strain>
    </source>
</reference>
<keyword evidence="3" id="KW-1185">Reference proteome</keyword>
<dbReference type="EMBL" id="GL833127">
    <property type="protein sequence ID" value="EGB08473.1"/>
    <property type="molecule type" value="Genomic_DNA"/>
</dbReference>
<dbReference type="Proteomes" id="UP000002729">
    <property type="component" value="Unassembled WGS sequence"/>
</dbReference>
<dbReference type="GO" id="GO:0005783">
    <property type="term" value="C:endoplasmic reticulum"/>
    <property type="evidence" value="ECO:0007669"/>
    <property type="project" value="InterPro"/>
</dbReference>
<gene>
    <name evidence="2" type="primary">PTA2</name>
    <name evidence="2" type="ORF">AURANDRAFT_77873</name>
</gene>
<protein>
    <submittedName>
        <fullName evidence="2">Putative inorganic phosphate transporter</fullName>
    </submittedName>
</protein>
<evidence type="ECO:0000313" key="2">
    <source>
        <dbReference type="EMBL" id="EGB08473.1"/>
    </source>
</evidence>
<proteinExistence type="predicted"/>
<dbReference type="GeneID" id="20229058"/>
<organism evidence="3">
    <name type="scientific">Aureococcus anophagefferens</name>
    <name type="common">Harmful bloom alga</name>
    <dbReference type="NCBI Taxonomy" id="44056"/>
    <lineage>
        <taxon>Eukaryota</taxon>
        <taxon>Sar</taxon>
        <taxon>Stramenopiles</taxon>
        <taxon>Ochrophyta</taxon>
        <taxon>Pelagophyceae</taxon>
        <taxon>Pelagomonadales</taxon>
        <taxon>Pelagomonadaceae</taxon>
        <taxon>Aureococcus</taxon>
    </lineage>
</organism>
<dbReference type="PANTHER" id="PTHR28112">
    <property type="entry name" value="SRP-INDEPENDENT TARGETING PROTEIN 3"/>
    <property type="match status" value="1"/>
</dbReference>
<dbReference type="PANTHER" id="PTHR28112:SF1">
    <property type="entry name" value="SRP-INDEPENDENT TARGETING PROTEIN 3"/>
    <property type="match status" value="1"/>
</dbReference>
<dbReference type="OMA" id="MDYDIAD"/>
<sequence>MAGDAPPAPELSPKMLVVPCLMMAVKFLKLDFAPYVEQLRIGFGCACALTLGVHFLVKSIAAGKADATEITVTTTNPMKPGEKETKTWTICNYDQAEALKKVKSGLVSVCMVSAMHYKWGSPMPLLFQCIMQPMNLLDDPLVQIHLLGKKPEGKLERPFKAPPNPLADLLGGDKAADDDKAVARKPKAGNPKKKD</sequence>
<name>F0Y7Q4_AURAN</name>
<dbReference type="Pfam" id="PF10032">
    <property type="entry name" value="Pho88"/>
    <property type="match status" value="1"/>
</dbReference>
<dbReference type="GO" id="GO:0045047">
    <property type="term" value="P:protein targeting to ER"/>
    <property type="evidence" value="ECO:0007669"/>
    <property type="project" value="InterPro"/>
</dbReference>
<accession>F0Y7Q4</accession>
<evidence type="ECO:0000313" key="3">
    <source>
        <dbReference type="Proteomes" id="UP000002729"/>
    </source>
</evidence>
<dbReference type="InParanoid" id="F0Y7Q4"/>
<dbReference type="InterPro" id="IPR012098">
    <property type="entry name" value="SND3_fun"/>
</dbReference>
<dbReference type="OrthoDB" id="18139at2759"/>
<dbReference type="RefSeq" id="XP_009036486.1">
    <property type="nucleotide sequence ID" value="XM_009038238.1"/>
</dbReference>
<evidence type="ECO:0000256" key="1">
    <source>
        <dbReference type="SAM" id="MobiDB-lite"/>
    </source>
</evidence>
<feature type="compositionally biased region" description="Basic residues" evidence="1">
    <location>
        <begin position="183"/>
        <end position="195"/>
    </location>
</feature>
<dbReference type="GO" id="GO:0005739">
    <property type="term" value="C:mitochondrion"/>
    <property type="evidence" value="ECO:0007669"/>
    <property type="project" value="TreeGrafter"/>
</dbReference>
<dbReference type="AlphaFoldDB" id="F0Y7Q4"/>
<dbReference type="KEGG" id="aaf:AURANDRAFT_77873"/>
<dbReference type="eggNOG" id="KOG4554">
    <property type="taxonomic scope" value="Eukaryota"/>
</dbReference>